<reference evidence="2 3" key="1">
    <citation type="submission" date="2019-02" db="EMBL/GenBank/DDBJ databases">
        <title>Deep-cultivation of Planctomycetes and their phenomic and genomic characterization uncovers novel biology.</title>
        <authorList>
            <person name="Wiegand S."/>
            <person name="Jogler M."/>
            <person name="Boedeker C."/>
            <person name="Pinto D."/>
            <person name="Vollmers J."/>
            <person name="Rivas-Marin E."/>
            <person name="Kohn T."/>
            <person name="Peeters S.H."/>
            <person name="Heuer A."/>
            <person name="Rast P."/>
            <person name="Oberbeckmann S."/>
            <person name="Bunk B."/>
            <person name="Jeske O."/>
            <person name="Meyerdierks A."/>
            <person name="Storesund J.E."/>
            <person name="Kallscheuer N."/>
            <person name="Luecker S."/>
            <person name="Lage O.M."/>
            <person name="Pohl T."/>
            <person name="Merkel B.J."/>
            <person name="Hornburger P."/>
            <person name="Mueller R.-W."/>
            <person name="Bruemmer F."/>
            <person name="Labrenz M."/>
            <person name="Spormann A.M."/>
            <person name="Op Den Camp H."/>
            <person name="Overmann J."/>
            <person name="Amann R."/>
            <person name="Jetten M.S.M."/>
            <person name="Mascher T."/>
            <person name="Medema M.H."/>
            <person name="Devos D.P."/>
            <person name="Kaster A.-K."/>
            <person name="Ovreas L."/>
            <person name="Rohde M."/>
            <person name="Galperin M.Y."/>
            <person name="Jogler C."/>
        </authorList>
    </citation>
    <scope>NUCLEOTIDE SEQUENCE [LARGE SCALE GENOMIC DNA]</scope>
    <source>
        <strain evidence="2 3">CA85</strain>
    </source>
</reference>
<name>A0A5C5YJ93_9BACT</name>
<feature type="region of interest" description="Disordered" evidence="1">
    <location>
        <begin position="79"/>
        <end position="124"/>
    </location>
</feature>
<accession>A0A5C5YJ93</accession>
<proteinExistence type="predicted"/>
<dbReference type="InterPro" id="IPR029058">
    <property type="entry name" value="AB_hydrolase_fold"/>
</dbReference>
<dbReference type="SUPFAM" id="SSF53474">
    <property type="entry name" value="alpha/beta-Hydrolases"/>
    <property type="match status" value="1"/>
</dbReference>
<protein>
    <recommendedName>
        <fullName evidence="4">Alpha/beta hydrolase family protein</fullName>
    </recommendedName>
</protein>
<dbReference type="EMBL" id="SJPK01000001">
    <property type="protein sequence ID" value="TWT74944.1"/>
    <property type="molecule type" value="Genomic_DNA"/>
</dbReference>
<feature type="compositionally biased region" description="Low complexity" evidence="1">
    <location>
        <begin position="113"/>
        <end position="124"/>
    </location>
</feature>
<organism evidence="2 3">
    <name type="scientific">Allorhodopirellula solitaria</name>
    <dbReference type="NCBI Taxonomy" id="2527987"/>
    <lineage>
        <taxon>Bacteria</taxon>
        <taxon>Pseudomonadati</taxon>
        <taxon>Planctomycetota</taxon>
        <taxon>Planctomycetia</taxon>
        <taxon>Pirellulales</taxon>
        <taxon>Pirellulaceae</taxon>
        <taxon>Allorhodopirellula</taxon>
    </lineage>
</organism>
<dbReference type="AlphaFoldDB" id="A0A5C5YJ93"/>
<evidence type="ECO:0000256" key="1">
    <source>
        <dbReference type="SAM" id="MobiDB-lite"/>
    </source>
</evidence>
<comment type="caution">
    <text evidence="2">The sequence shown here is derived from an EMBL/GenBank/DDBJ whole genome shotgun (WGS) entry which is preliminary data.</text>
</comment>
<keyword evidence="3" id="KW-1185">Reference proteome</keyword>
<gene>
    <name evidence="2" type="ORF">CA85_02320</name>
</gene>
<evidence type="ECO:0008006" key="4">
    <source>
        <dbReference type="Google" id="ProtNLM"/>
    </source>
</evidence>
<dbReference type="Proteomes" id="UP000318053">
    <property type="component" value="Unassembled WGS sequence"/>
</dbReference>
<sequence>MMHPRYSHDATTAFSMAQALPTRNTPAATCRHALRSNEITATNTFSLVARKILAAFWVTLTVTLVTPPLHAEPSAYAEPSTYAEPSANGGLSATPRQWLEESDPPLPTPTPSADPASSIPDPDLSVHLGPDVRLLTATDHSATPAELGALSEPASEMPTLPSSLTKDLRSDRIWLINTRCLSHHTCCMDLNRPDFRVERLDPCGRRRASSVEEYLSSMDSTRPRIIYVHGNRRDSCRAISQGLYVYRQLACHRHGDQPFDWVIWSWPSDASALFIADAREKAQRTDSQGLYVAWLLREHYQRSQPTGLIGFSFGGRIVTGALHALAGGTVGRRTTGAPAITGANIDVGLLAPAVDTTWMMPQGRHGLATQNMNRLSLLYNRRDIALRFFKLVSRNPGGQALGYTGPRCFARRHDGTPLPVRAFDCAQTVGNHHSEKLYYEQAHCAGHEMGSLIESTMVID</sequence>
<evidence type="ECO:0000313" key="3">
    <source>
        <dbReference type="Proteomes" id="UP000318053"/>
    </source>
</evidence>
<evidence type="ECO:0000313" key="2">
    <source>
        <dbReference type="EMBL" id="TWT74944.1"/>
    </source>
</evidence>